<comment type="caution">
    <text evidence="2">The sequence shown here is derived from an EMBL/GenBank/DDBJ whole genome shotgun (WGS) entry which is preliminary data.</text>
</comment>
<dbReference type="AlphaFoldDB" id="A0A094QC36"/>
<sequence length="228" mass="24815">MTSVVAITNIAGGTHKTTAAHSLSVATVEYGKKVLLIDLDPRADLTFNLGFERSRETIVEMLQGSSLAQSNDITTDERFDFIGADSRLASITEVSTLATFLRALPNKYDLVIIDTPSQIDSRLAMALQAADALLVPTRGTVHSIRGAVSTLKIQSNAKKFVLPIDQFGPEQAELFKDQVVLDAHIPFTANMDSAISEKRSALSTDKNSDFASAYREAAYSLLEHLNHF</sequence>
<dbReference type="InterPro" id="IPR025669">
    <property type="entry name" value="AAA_dom"/>
</dbReference>
<evidence type="ECO:0000313" key="2">
    <source>
        <dbReference type="EMBL" id="KGA19729.1"/>
    </source>
</evidence>
<accession>A0A094QC36</accession>
<dbReference type="CDD" id="cd02042">
    <property type="entry name" value="ParAB_family"/>
    <property type="match status" value="1"/>
</dbReference>
<feature type="domain" description="AAA" evidence="1">
    <location>
        <begin position="3"/>
        <end position="152"/>
    </location>
</feature>
<organism evidence="2">
    <name type="scientific">freshwater metagenome</name>
    <dbReference type="NCBI Taxonomy" id="449393"/>
    <lineage>
        <taxon>unclassified sequences</taxon>
        <taxon>metagenomes</taxon>
        <taxon>ecological metagenomes</taxon>
    </lineage>
</organism>
<dbReference type="SUPFAM" id="SSF52540">
    <property type="entry name" value="P-loop containing nucleoside triphosphate hydrolases"/>
    <property type="match status" value="1"/>
</dbReference>
<protein>
    <recommendedName>
        <fullName evidence="1">AAA domain-containing protein</fullName>
    </recommendedName>
</protein>
<evidence type="ECO:0000259" key="1">
    <source>
        <dbReference type="Pfam" id="PF13614"/>
    </source>
</evidence>
<dbReference type="InterPro" id="IPR027417">
    <property type="entry name" value="P-loop_NTPase"/>
</dbReference>
<dbReference type="Pfam" id="PF13614">
    <property type="entry name" value="AAA_31"/>
    <property type="match status" value="1"/>
</dbReference>
<dbReference type="PANTHER" id="PTHR13696:SF99">
    <property type="entry name" value="COBYRINIC ACID AC-DIAMIDE SYNTHASE"/>
    <property type="match status" value="1"/>
</dbReference>
<dbReference type="PANTHER" id="PTHR13696">
    <property type="entry name" value="P-LOOP CONTAINING NUCLEOSIDE TRIPHOSPHATE HYDROLASE"/>
    <property type="match status" value="1"/>
</dbReference>
<dbReference type="InterPro" id="IPR050678">
    <property type="entry name" value="DNA_Partitioning_ATPase"/>
</dbReference>
<name>A0A094QC36_9ZZZZ</name>
<proteinExistence type="predicted"/>
<gene>
    <name evidence="2" type="ORF">GM50_4440</name>
</gene>
<reference evidence="2" key="1">
    <citation type="submission" date="2014-05" db="EMBL/GenBank/DDBJ databases">
        <title>Key roles for freshwater Actinobacteria revealed by deep metagenomic sequencing.</title>
        <authorList>
            <person name="Ghai R."/>
            <person name="Mizuno C.M."/>
            <person name="Picazo A."/>
            <person name="Camacho A."/>
            <person name="Rodriguez-Valera F."/>
        </authorList>
    </citation>
    <scope>NUCLEOTIDE SEQUENCE</scope>
</reference>
<dbReference type="Gene3D" id="3.40.50.300">
    <property type="entry name" value="P-loop containing nucleotide triphosphate hydrolases"/>
    <property type="match status" value="1"/>
</dbReference>
<dbReference type="EMBL" id="JNSK01000009">
    <property type="protein sequence ID" value="KGA19729.1"/>
    <property type="molecule type" value="Genomic_DNA"/>
</dbReference>